<dbReference type="OrthoDB" id="191189at2"/>
<protein>
    <recommendedName>
        <fullName evidence="3">SRPBCC domain-containing protein</fullName>
    </recommendedName>
</protein>
<dbReference type="EMBL" id="CP001614">
    <property type="protein sequence ID" value="ACR12139.1"/>
    <property type="molecule type" value="Genomic_DNA"/>
</dbReference>
<dbReference type="InterPro" id="IPR019587">
    <property type="entry name" value="Polyketide_cyclase/dehydratase"/>
</dbReference>
<evidence type="ECO:0008006" key="3">
    <source>
        <dbReference type="Google" id="ProtNLM"/>
    </source>
</evidence>
<dbReference type="CDD" id="cd07822">
    <property type="entry name" value="SRPBCC_4"/>
    <property type="match status" value="1"/>
</dbReference>
<dbReference type="eggNOG" id="COG4891">
    <property type="taxonomic scope" value="Bacteria"/>
</dbReference>
<reference evidence="1 2" key="1">
    <citation type="journal article" date="2009" name="PLoS ONE">
        <title>The complete genome of Teredinibacter turnerae T7901: an intracellular endosymbiont of marine wood-boring bivalves (shipworms).</title>
        <authorList>
            <person name="Yang J.C."/>
            <person name="Madupu R."/>
            <person name="Durkin A.S."/>
            <person name="Ekborg N.A."/>
            <person name="Pedamallu C.S."/>
            <person name="Hostetler J.B."/>
            <person name="Radune D."/>
            <person name="Toms B.S."/>
            <person name="Henrissat B."/>
            <person name="Coutinho P.M."/>
            <person name="Schwarz S."/>
            <person name="Field L."/>
            <person name="Trindade-Silva A.E."/>
            <person name="Soares C.A.G."/>
            <person name="Elshahawi S."/>
            <person name="Hanora A."/>
            <person name="Schmidt E.W."/>
            <person name="Haygood M.G."/>
            <person name="Posfai J."/>
            <person name="Benner J."/>
            <person name="Madinger C."/>
            <person name="Nove J."/>
            <person name="Anton B."/>
            <person name="Chaudhary K."/>
            <person name="Foster J."/>
            <person name="Holman A."/>
            <person name="Kumar S."/>
            <person name="Lessard P.A."/>
            <person name="Luyten Y.A."/>
            <person name="Slatko B."/>
            <person name="Wood N."/>
            <person name="Wu B."/>
            <person name="Teplitski M."/>
            <person name="Mougous J.D."/>
            <person name="Ward N."/>
            <person name="Eisen J.A."/>
            <person name="Badger J.H."/>
            <person name="Distel D.L."/>
        </authorList>
    </citation>
    <scope>NUCLEOTIDE SEQUENCE [LARGE SCALE GENOMIC DNA]</scope>
    <source>
        <strain evidence="2">ATCC 39867 / T7901</strain>
    </source>
</reference>
<dbReference type="Pfam" id="PF10604">
    <property type="entry name" value="Polyketide_cyc2"/>
    <property type="match status" value="1"/>
</dbReference>
<evidence type="ECO:0000313" key="2">
    <source>
        <dbReference type="Proteomes" id="UP000009080"/>
    </source>
</evidence>
<evidence type="ECO:0000313" key="1">
    <source>
        <dbReference type="EMBL" id="ACR12139.1"/>
    </source>
</evidence>
<name>C5BKA8_TERTT</name>
<dbReference type="STRING" id="377629.TERTU_2368"/>
<dbReference type="SUPFAM" id="SSF55961">
    <property type="entry name" value="Bet v1-like"/>
    <property type="match status" value="1"/>
</dbReference>
<keyword evidence="2" id="KW-1185">Reference proteome</keyword>
<dbReference type="Proteomes" id="UP000009080">
    <property type="component" value="Chromosome"/>
</dbReference>
<dbReference type="RefSeq" id="WP_015818251.1">
    <property type="nucleotide sequence ID" value="NC_012997.1"/>
</dbReference>
<dbReference type="Gene3D" id="3.30.530.20">
    <property type="match status" value="1"/>
</dbReference>
<proteinExistence type="predicted"/>
<gene>
    <name evidence="1" type="ordered locus">TERTU_2368</name>
</gene>
<accession>C5BKA8</accession>
<sequence>MAKEVASEIDIEASAESVWQELINFSAYPSWNPFVKSIEGTPGKGNKLSILVCPPNNKGMRFKPVVREYEENRKLAWLGHVLFPGIFDGAHSFELVPLSENKTRFVQRETFSGVLLPMFWSKLSTDTHQGFVQMNQALKSRCESK</sequence>
<dbReference type="AlphaFoldDB" id="C5BKA8"/>
<organism evidence="1 2">
    <name type="scientific">Teredinibacter turnerae (strain ATCC 39867 / T7901)</name>
    <dbReference type="NCBI Taxonomy" id="377629"/>
    <lineage>
        <taxon>Bacteria</taxon>
        <taxon>Pseudomonadati</taxon>
        <taxon>Pseudomonadota</taxon>
        <taxon>Gammaproteobacteria</taxon>
        <taxon>Cellvibrionales</taxon>
        <taxon>Cellvibrionaceae</taxon>
        <taxon>Teredinibacter</taxon>
    </lineage>
</organism>
<dbReference type="InterPro" id="IPR023393">
    <property type="entry name" value="START-like_dom_sf"/>
</dbReference>
<dbReference type="PANTHER" id="PTHR36166:SF1">
    <property type="entry name" value="SRPBCC DOMAIN-CONTAINING PROTEIN"/>
    <property type="match status" value="1"/>
</dbReference>
<dbReference type="PANTHER" id="PTHR36166">
    <property type="entry name" value="CHROMOSOME 9, WHOLE GENOME SHOTGUN SEQUENCE"/>
    <property type="match status" value="1"/>
</dbReference>
<dbReference type="KEGG" id="ttu:TERTU_2368"/>
<dbReference type="HOGENOM" id="CLU_069867_4_0_6"/>